<evidence type="ECO:0008006" key="5">
    <source>
        <dbReference type="Google" id="ProtNLM"/>
    </source>
</evidence>
<dbReference type="Pfam" id="PF15644">
    <property type="entry name" value="Gln_amidase"/>
    <property type="match status" value="1"/>
</dbReference>
<protein>
    <recommendedName>
        <fullName evidence="5">Papain fold toxin 1 (Glutamine deamidase) of polymorphic toxin system</fullName>
    </recommendedName>
</protein>
<dbReference type="Proteomes" id="UP000712045">
    <property type="component" value="Unassembled WGS sequence"/>
</dbReference>
<feature type="domain" description="Immunity protein 35" evidence="1">
    <location>
        <begin position="240"/>
        <end position="322"/>
    </location>
</feature>
<organism evidence="3 4">
    <name type="scientific">Streptomyces durocortorensis</name>
    <dbReference type="NCBI Taxonomy" id="2811104"/>
    <lineage>
        <taxon>Bacteria</taxon>
        <taxon>Bacillati</taxon>
        <taxon>Actinomycetota</taxon>
        <taxon>Actinomycetes</taxon>
        <taxon>Kitasatosporales</taxon>
        <taxon>Streptomycetaceae</taxon>
        <taxon>Streptomyces</taxon>
    </lineage>
</organism>
<comment type="caution">
    <text evidence="3">The sequence shown here is derived from an EMBL/GenBank/DDBJ whole genome shotgun (WGS) entry which is preliminary data.</text>
</comment>
<dbReference type="Pfam" id="PF15567">
    <property type="entry name" value="Imm35"/>
    <property type="match status" value="1"/>
</dbReference>
<sequence>MLRPDQQAAAWLAHTYRGLAELAAPHPVAESPSAWLMACRTVQQPGFPHTPMLASSLVVPKDGSSPFHPSPSAPLADLEPAASYEAAVARVQNQGRRVNARGAVVALHSAIGKSPATALAWQPSDEAPGWWSRLTRRYFPEFERVSVNSWDEIVKAVAEHGPDSRGLVWVRREIGGLEATGNLVYAHNHQGQVVFFDSLTSSLARLDTEQVRELVLVRALPEALRVPRRPWEQEAHDFEAAVTKARLWLENTYGGQAELVGPTIGDETRRGWVFSCDARRHLEGGRWQDTLLDATLVVPKDASEPFGLPNADPWNWLAHWDAGGRPGTGTFPPPPPPGRADWFDSTLAQLGPVLSTSDHQVWSSAVDELSSFPAGSRALIWIRRTDGRGREAVGWLVNGLTTADGVLLLDGSSDEPVSFDPTGVHTLHVIRYR</sequence>
<reference evidence="3 4" key="1">
    <citation type="submission" date="2021-02" db="EMBL/GenBank/DDBJ databases">
        <title>Genome Streptomyces sp. RHZ10.</title>
        <authorList>
            <person name="Besaury L."/>
        </authorList>
    </citation>
    <scope>NUCLEOTIDE SEQUENCE [LARGE SCALE GENOMIC DNA]</scope>
    <source>
        <strain evidence="3 4">RHZ10</strain>
    </source>
</reference>
<dbReference type="RefSeq" id="WP_205085797.1">
    <property type="nucleotide sequence ID" value="NZ_JAFEUF010000213.1"/>
</dbReference>
<evidence type="ECO:0000313" key="3">
    <source>
        <dbReference type="EMBL" id="MBM7057641.1"/>
    </source>
</evidence>
<proteinExistence type="predicted"/>
<dbReference type="EMBL" id="JAFEUF010000213">
    <property type="protein sequence ID" value="MBM7057641.1"/>
    <property type="molecule type" value="Genomic_DNA"/>
</dbReference>
<gene>
    <name evidence="3" type="ORF">JS521_28260</name>
</gene>
<name>A0ABS2I362_9ACTN</name>
<dbReference type="InterPro" id="IPR029082">
    <property type="entry name" value="Imm35"/>
</dbReference>
<evidence type="ECO:0000313" key="4">
    <source>
        <dbReference type="Proteomes" id="UP000712045"/>
    </source>
</evidence>
<keyword evidence="4" id="KW-1185">Reference proteome</keyword>
<evidence type="ECO:0000259" key="2">
    <source>
        <dbReference type="Pfam" id="PF15644"/>
    </source>
</evidence>
<dbReference type="InterPro" id="IPR028908">
    <property type="entry name" value="Tox-PL_dom"/>
</dbReference>
<feature type="domain" description="Tox-PL" evidence="2">
    <location>
        <begin position="99"/>
        <end position="199"/>
    </location>
</feature>
<accession>A0ABS2I362</accession>
<evidence type="ECO:0000259" key="1">
    <source>
        <dbReference type="Pfam" id="PF15567"/>
    </source>
</evidence>